<keyword evidence="4 5" id="KW-0648">Protein biosynthesis</keyword>
<dbReference type="PANTHER" id="PTHR15239:SF6">
    <property type="entry name" value="RIBOSOME QUALITY CONTROL COMPLEX SUBUNIT NEMF"/>
    <property type="match status" value="1"/>
</dbReference>
<comment type="caution">
    <text evidence="7">The sequence shown here is derived from an EMBL/GenBank/DDBJ whole genome shotgun (WGS) entry which is preliminary data.</text>
</comment>
<organism evidence="7 8">
    <name type="scientific">Fusibacter paucivorans</name>
    <dbReference type="NCBI Taxonomy" id="76009"/>
    <lineage>
        <taxon>Bacteria</taxon>
        <taxon>Bacillati</taxon>
        <taxon>Bacillota</taxon>
        <taxon>Clostridia</taxon>
        <taxon>Eubacteriales</taxon>
        <taxon>Eubacteriales Family XII. Incertae Sedis</taxon>
        <taxon>Fusibacter</taxon>
    </lineage>
</organism>
<accession>A0ABS5PQI3</accession>
<evidence type="ECO:0000256" key="1">
    <source>
        <dbReference type="ARBA" id="ARBA00022555"/>
    </source>
</evidence>
<name>A0ABS5PQI3_9FIRM</name>
<comment type="function">
    <text evidence="5">Key component of the ribosome quality control system (RQC), a ribosome-associated complex that mediates the extraction of incompletely synthesized nascent chains from stalled ribosomes and their subsequent degradation. RqcH recruits Ala-charged tRNA, and with RqcP directs the elongation of stalled nascent chains on 50S ribosomal subunits, leading to non-templated C-terminal alanine extensions (Ala tail). The Ala tail promotes nascent chain degradation. May add between 1 and at least 8 Ala residues. Binds to stalled 50S ribosomal subunits.</text>
</comment>
<dbReference type="PANTHER" id="PTHR15239">
    <property type="entry name" value="NUCLEAR EXPORT MEDIATOR FACTOR NEMF"/>
    <property type="match status" value="1"/>
</dbReference>
<evidence type="ECO:0000259" key="6">
    <source>
        <dbReference type="Pfam" id="PF05670"/>
    </source>
</evidence>
<proteinExistence type="inferred from homology"/>
<dbReference type="HAMAP" id="MF_00844_B">
    <property type="entry name" value="RqcH_B"/>
    <property type="match status" value="1"/>
</dbReference>
<evidence type="ECO:0000256" key="3">
    <source>
        <dbReference type="ARBA" id="ARBA00022884"/>
    </source>
</evidence>
<dbReference type="InterPro" id="IPR008532">
    <property type="entry name" value="NFACT_RNA-bd"/>
</dbReference>
<evidence type="ECO:0000256" key="4">
    <source>
        <dbReference type="ARBA" id="ARBA00022917"/>
    </source>
</evidence>
<evidence type="ECO:0000256" key="2">
    <source>
        <dbReference type="ARBA" id="ARBA00022730"/>
    </source>
</evidence>
<dbReference type="Proteomes" id="UP000746471">
    <property type="component" value="Unassembled WGS sequence"/>
</dbReference>
<dbReference type="Pfam" id="PF05670">
    <property type="entry name" value="NFACT-R_1"/>
    <property type="match status" value="1"/>
</dbReference>
<comment type="subunit">
    <text evidence="5">Associates with stalled 50S ribosomal subunits. Binds to RqcP.</text>
</comment>
<dbReference type="InterPro" id="IPR043682">
    <property type="entry name" value="RqcH_bacterial"/>
</dbReference>
<dbReference type="InterPro" id="IPR051608">
    <property type="entry name" value="RQC_Subunit_NEMF"/>
</dbReference>
<keyword evidence="3 5" id="KW-0694">RNA-binding</keyword>
<keyword evidence="1 5" id="KW-0820">tRNA-binding</keyword>
<comment type="similarity">
    <text evidence="5">Belongs to the NEMF family.</text>
</comment>
<dbReference type="Pfam" id="PF05833">
    <property type="entry name" value="NFACT_N"/>
    <property type="match status" value="1"/>
</dbReference>
<dbReference type="EMBL" id="JAHBCL010000020">
    <property type="protein sequence ID" value="MBS7527424.1"/>
    <property type="molecule type" value="Genomic_DNA"/>
</dbReference>
<dbReference type="RefSeq" id="WP_213237284.1">
    <property type="nucleotide sequence ID" value="NZ_JAHBCL010000020.1"/>
</dbReference>
<evidence type="ECO:0000313" key="7">
    <source>
        <dbReference type="EMBL" id="MBS7527424.1"/>
    </source>
</evidence>
<keyword evidence="8" id="KW-1185">Reference proteome</keyword>
<evidence type="ECO:0000256" key="5">
    <source>
        <dbReference type="HAMAP-Rule" id="MF_00844"/>
    </source>
</evidence>
<evidence type="ECO:0000313" key="8">
    <source>
        <dbReference type="Proteomes" id="UP000746471"/>
    </source>
</evidence>
<keyword evidence="2 5" id="KW-0699">rRNA-binding</keyword>
<reference evidence="7 8" key="1">
    <citation type="submission" date="2021-05" db="EMBL/GenBank/DDBJ databases">
        <title>Fusibacter ferrireducens sp. nov., an anaerobic, sulfur- and Fe-reducing bacterium isolated from the mangrove sediment.</title>
        <authorList>
            <person name="Qiu D."/>
        </authorList>
    </citation>
    <scope>NUCLEOTIDE SEQUENCE [LARGE SCALE GENOMIC DNA]</scope>
    <source>
        <strain evidence="7 8">DSM 12116</strain>
    </source>
</reference>
<gene>
    <name evidence="5" type="primary">rqcH</name>
    <name evidence="7" type="ORF">KHM83_12135</name>
</gene>
<sequence length="580" mass="66417">MSFDGMFIHYLCQEIAPKLVDGRIDKIHQPEKDELTLSIKGRGGTHTLFISVDSSIPYFTLTTQKKENPQQPPMFCMLLRKHLLGSRILAFKQIGYERIIEIDIEGRNDFGEIETKKLFLEIMGKHSNLILTREDDTIIDSIKRISLDMSRIRTILPGGRYWIIPNHKISPESTSDVFIESLRSQLPNQKLVKGLYSAVEGFSPFFANILISQTACTADIPLHTVPDEQLKTIWQILQPLLQLSAPSGYLVSDPSKGPASVYFVDTHLDYQVLTVYETLGEALEQFYGKTNRTLKMHQRLTDIRKTIQIKYDRSASKLIKLHEERNEADHAEKYKIMGELLYANLYQLSKGMNKATLQNYYDDADTDLEIPLDVRLDPNENAQHYFKRYTKLKTAQKLLDTQISETEEMMHYLENVLTHMETVESQADIAELLAELAEQGFIRKKYSKRPSKSQKPEIKTYRSSDGFEILVGKNNYQNDYLTLKVASNKDLWFHTKIIPGSHVIIRTKGVEVPEQTLIEAATIAAYYSKAKQSSNVPVDYTLVKHVTKPNGAKPGMVIYTHNRTLYVTPDVKMIESLKSI</sequence>
<dbReference type="Gene3D" id="2.30.310.10">
    <property type="entry name" value="ibrinogen binding protein from staphylococcus aureus domain"/>
    <property type="match status" value="1"/>
</dbReference>
<protein>
    <recommendedName>
        <fullName evidence="5">Rqc2 homolog RqcH</fullName>
        <shortName evidence="5">RqcH</shortName>
    </recommendedName>
</protein>
<feature type="domain" description="NFACT RNA-binding" evidence="6">
    <location>
        <begin position="461"/>
        <end position="551"/>
    </location>
</feature>